<evidence type="ECO:0000313" key="3">
    <source>
        <dbReference type="EMBL" id="KAK8996442.1"/>
    </source>
</evidence>
<reference evidence="3 4" key="1">
    <citation type="journal article" date="2024" name="G3 (Bethesda)">
        <title>Genome assembly of Hibiscus sabdariffa L. provides insights into metabolisms of medicinal natural products.</title>
        <authorList>
            <person name="Kim T."/>
        </authorList>
    </citation>
    <scope>NUCLEOTIDE SEQUENCE [LARGE SCALE GENOMIC DNA]</scope>
    <source>
        <strain evidence="3">TK-2024</strain>
        <tissue evidence="3">Old leaves</tissue>
    </source>
</reference>
<organism evidence="3 4">
    <name type="scientific">Hibiscus sabdariffa</name>
    <name type="common">roselle</name>
    <dbReference type="NCBI Taxonomy" id="183260"/>
    <lineage>
        <taxon>Eukaryota</taxon>
        <taxon>Viridiplantae</taxon>
        <taxon>Streptophyta</taxon>
        <taxon>Embryophyta</taxon>
        <taxon>Tracheophyta</taxon>
        <taxon>Spermatophyta</taxon>
        <taxon>Magnoliopsida</taxon>
        <taxon>eudicotyledons</taxon>
        <taxon>Gunneridae</taxon>
        <taxon>Pentapetalae</taxon>
        <taxon>rosids</taxon>
        <taxon>malvids</taxon>
        <taxon>Malvales</taxon>
        <taxon>Malvaceae</taxon>
        <taxon>Malvoideae</taxon>
        <taxon>Hibiscus</taxon>
    </lineage>
</organism>
<comment type="caution">
    <text evidence="3">The sequence shown here is derived from an EMBL/GenBank/DDBJ whole genome shotgun (WGS) entry which is preliminary data.</text>
</comment>
<evidence type="ECO:0000313" key="4">
    <source>
        <dbReference type="Proteomes" id="UP001396334"/>
    </source>
</evidence>
<feature type="region of interest" description="Disordered" evidence="1">
    <location>
        <begin position="1"/>
        <end position="26"/>
    </location>
</feature>
<evidence type="ECO:0000259" key="2">
    <source>
        <dbReference type="Pfam" id="PF03108"/>
    </source>
</evidence>
<accession>A0ABR2Q6Z4</accession>
<sequence>MVEGRKGIMLEDAKEDSESEKGVDVGGDELGADIDALEAVGEDLRAVIEELHANCEEVMVVVNEGILPGVDEGILPVTGEGFGPNAAQRLETNGGERFETNVAQGSVLLKDVCEDLRIEVDEESNNELNEDNNHHCFFYDVELLSNLDDEIVPIRRKLIIKRKKEIVLNQKNVGLYVSDNNSDEECRKDIEVEDYALEDMKSNEGMGSDESAEEICGTYSGKKTLGPKYDIKCAIPTWEVGLRLDNIQFKEAVKKYSVASGVKLKFVKTKPKRARVHCRETCPWKLYASYDTRYDCFVGYAAELLHSNPGSTVSIQVDRENGGTRFHRMYICLGALKQGWRSGCRPFIGIDGCFLKSVSKGVLLVAVGRDGNN</sequence>
<name>A0ABR2Q6Z4_9ROSI</name>
<gene>
    <name evidence="3" type="ORF">V6N11_081717</name>
</gene>
<dbReference type="EMBL" id="JBBPBN010000044">
    <property type="protein sequence ID" value="KAK8996442.1"/>
    <property type="molecule type" value="Genomic_DNA"/>
</dbReference>
<protein>
    <recommendedName>
        <fullName evidence="2">Transposase MuDR plant domain-containing protein</fullName>
    </recommendedName>
</protein>
<feature type="compositionally biased region" description="Basic and acidic residues" evidence="1">
    <location>
        <begin position="1"/>
        <end position="12"/>
    </location>
</feature>
<proteinExistence type="predicted"/>
<evidence type="ECO:0000256" key="1">
    <source>
        <dbReference type="SAM" id="MobiDB-lite"/>
    </source>
</evidence>
<dbReference type="PANTHER" id="PTHR31973:SF187">
    <property type="entry name" value="MUTATOR TRANSPOSASE MUDRA PROTEIN"/>
    <property type="match status" value="1"/>
</dbReference>
<dbReference type="InterPro" id="IPR004332">
    <property type="entry name" value="Transposase_MuDR"/>
</dbReference>
<dbReference type="PANTHER" id="PTHR31973">
    <property type="entry name" value="POLYPROTEIN, PUTATIVE-RELATED"/>
    <property type="match status" value="1"/>
</dbReference>
<dbReference type="Proteomes" id="UP001396334">
    <property type="component" value="Unassembled WGS sequence"/>
</dbReference>
<dbReference type="Pfam" id="PF03108">
    <property type="entry name" value="DBD_Tnp_Mut"/>
    <property type="match status" value="1"/>
</dbReference>
<keyword evidence="4" id="KW-1185">Reference proteome</keyword>
<feature type="domain" description="Transposase MuDR plant" evidence="2">
    <location>
        <begin position="237"/>
        <end position="289"/>
    </location>
</feature>